<evidence type="ECO:0000313" key="5">
    <source>
        <dbReference type="EMBL" id="ASQ41191.1"/>
    </source>
</evidence>
<feature type="transmembrane region" description="Helical" evidence="4">
    <location>
        <begin position="12"/>
        <end position="31"/>
    </location>
</feature>
<evidence type="ECO:0000256" key="2">
    <source>
        <dbReference type="ARBA" id="ARBA00022801"/>
    </source>
</evidence>
<evidence type="ECO:0000256" key="1">
    <source>
        <dbReference type="ARBA" id="ARBA00022670"/>
    </source>
</evidence>
<keyword evidence="1" id="KW-0645">Protease</keyword>
<keyword evidence="4" id="KW-0472">Membrane</keyword>
<dbReference type="EMBL" id="KY084568">
    <property type="protein sequence ID" value="ASQ41191.1"/>
    <property type="molecule type" value="Genomic_DNA"/>
</dbReference>
<organism evidence="5">
    <name type="scientific">Candidatus Magnetananas rongchengensis</name>
    <dbReference type="NCBI Taxonomy" id="1463558"/>
    <lineage>
        <taxon>Bacteria</taxon>
        <taxon>Pseudomonadati</taxon>
        <taxon>Thermodesulfobacteriota</taxon>
        <taxon>Desulfobacteria</taxon>
        <taxon>Desulfobacterales</taxon>
        <taxon>Desulfobacteraceae</taxon>
        <taxon>Candidatus Magnetananas</taxon>
    </lineage>
</organism>
<dbReference type="PANTHER" id="PTHR43343">
    <property type="entry name" value="PEPTIDASE S12"/>
    <property type="match status" value="1"/>
</dbReference>
<dbReference type="AlphaFoldDB" id="A0A3S6J6L8"/>
<proteinExistence type="predicted"/>
<dbReference type="PRINTS" id="PR00834">
    <property type="entry name" value="PROTEASES2C"/>
</dbReference>
<name>A0A3S6J6L8_9BACT</name>
<dbReference type="SUPFAM" id="SSF50494">
    <property type="entry name" value="Trypsin-like serine proteases"/>
    <property type="match status" value="1"/>
</dbReference>
<reference evidence="5" key="1">
    <citation type="submission" date="2016-11" db="EMBL/GenBank/DDBJ databases">
        <title>Region harboring genes involved in magnetosome formation of Candidatus Magnetananas rongchenensis.</title>
        <authorList>
            <person name="Wang M."/>
            <person name="Chen Y.-R."/>
            <person name="Zhang W."/>
            <person name="Pan H."/>
            <person name="Xiao T."/>
            <person name="Wu L.-F."/>
        </authorList>
    </citation>
    <scope>NUCLEOTIDE SEQUENCE</scope>
</reference>
<keyword evidence="2" id="KW-0378">Hydrolase</keyword>
<accession>A0A3S6J6L8</accession>
<dbReference type="PANTHER" id="PTHR43343:SF3">
    <property type="entry name" value="PROTEASE DO-LIKE 8, CHLOROPLASTIC"/>
    <property type="match status" value="1"/>
</dbReference>
<protein>
    <submittedName>
        <fullName evidence="5">MamE-like magnetosome protein</fullName>
    </submittedName>
</protein>
<dbReference type="Pfam" id="PF13365">
    <property type="entry name" value="Trypsin_2"/>
    <property type="match status" value="1"/>
</dbReference>
<dbReference type="InterPro" id="IPR001940">
    <property type="entry name" value="Peptidase_S1C"/>
</dbReference>
<dbReference type="InterPro" id="IPR009003">
    <property type="entry name" value="Peptidase_S1_PA"/>
</dbReference>
<dbReference type="Gene3D" id="2.40.10.120">
    <property type="match status" value="1"/>
</dbReference>
<keyword evidence="4" id="KW-1133">Transmembrane helix</keyword>
<dbReference type="GO" id="GO:0006508">
    <property type="term" value="P:proteolysis"/>
    <property type="evidence" value="ECO:0007669"/>
    <property type="project" value="UniProtKB-KW"/>
</dbReference>
<evidence type="ECO:0000256" key="3">
    <source>
        <dbReference type="SAM" id="MobiDB-lite"/>
    </source>
</evidence>
<feature type="region of interest" description="Disordered" evidence="3">
    <location>
        <begin position="42"/>
        <end position="72"/>
    </location>
</feature>
<dbReference type="GO" id="GO:0004252">
    <property type="term" value="F:serine-type endopeptidase activity"/>
    <property type="evidence" value="ECO:0007669"/>
    <property type="project" value="InterPro"/>
</dbReference>
<sequence length="305" mass="32714">MKKNKNFKINTINNLFWPVTVLAVLVIGAIWTNAGFIDSNPTHAKPQPIDTQNVASIPGQAPPGQMPSTSAPIVTQDKATPTTALLVQEGISHVVSMVRPAVVTVFRPQNQVTNQFAASNGLTPIEPYSANSETMGSGLIIDRRGYVLTTFQTVGKDNLVKVKLFSGGQREYFADVIGVDPNTDLVLLKIRSQEVFPAVILGNSDLVEVGDIVLAIGSPYGFTRTVTMGIVSSNRRKVDINGIRYPNLIQTDASVNKGNDGGPLVNIKGEVIGINMASYMPDSQYSGIGFAVPIKNVMAFVNSKI</sequence>
<keyword evidence="4" id="KW-0812">Transmembrane</keyword>
<dbReference type="InterPro" id="IPR051201">
    <property type="entry name" value="Chloro_Bact_Ser_Proteases"/>
</dbReference>
<evidence type="ECO:0000256" key="4">
    <source>
        <dbReference type="SAM" id="Phobius"/>
    </source>
</evidence>